<dbReference type="SMART" id="SM00504">
    <property type="entry name" value="Ubox"/>
    <property type="match status" value="1"/>
</dbReference>
<gene>
    <name evidence="8" type="ORF">PHJA_002509900</name>
</gene>
<evidence type="ECO:0000256" key="5">
    <source>
        <dbReference type="ARBA" id="ARBA00022786"/>
    </source>
</evidence>
<accession>A0A830CUU5</accession>
<evidence type="ECO:0000256" key="1">
    <source>
        <dbReference type="ARBA" id="ARBA00000900"/>
    </source>
</evidence>
<sequence length="692" mass="76311">MGNHDYEDEEGQQSAQTFKVHNRMCSELLKLVTSVSRIFPEIEEARPRCSSGIEALCSLNNGLVKAKSLLQHCSESSVLYLALTGDAILSRCKKSRNLLEESLIQIQNMVPVMLAAKISGISADIKSTAFCLDPSDEEGGRVLRELLHRYGSTPDSTEESALAAIHNVSSLLRISSQKSLLIEKRSIRKLLDKFGENERSKKKILSLFLKLLNKYGKVGNPFPFVEYRPNESRTDDLSGPAPPEEFICPLSSKLMCDPVVIGSGQTYERGWIQKWFEEGHDFCPKTNTKLAHFSFTPNTAMKGIIVKWCTANGMSVPEPKSREAGFKWSKMSMNSIASLSSSINDLNLPLDLSNVSLGSSNDLNPEHEIVDMVLFSEFSTLSWETRCNAVEDVKRLLRRNDESLSVVPPGKLVHLILGFLKDAQGLRDTDAQMSGCLLLFEFLQKHGNIVPYLNEDAYELLASFLDTKVSKQALSIFEALSFDQHCGCKISASGALTGISNVLDRQIQELLEPALKILSNLSSTSNISSFIVPSELIPKLIPLFDTLGRHCVTILKNLCENRDARVCIAETDGCIASIVKMLERDDHEEQEGALDLLLCLCAHSVEYCRLVSMDEGVFPCLFIILVNGNANTKAMATELMRILRDELSSGGGENSGANVGVESTDGRKDENPAKGSALFGKLFSKPGVKKKK</sequence>
<keyword evidence="4" id="KW-0808">Transferase</keyword>
<dbReference type="PANTHER" id="PTHR23315">
    <property type="entry name" value="U BOX DOMAIN-CONTAINING"/>
    <property type="match status" value="1"/>
</dbReference>
<evidence type="ECO:0000256" key="6">
    <source>
        <dbReference type="SAM" id="MobiDB-lite"/>
    </source>
</evidence>
<proteinExistence type="predicted"/>
<dbReference type="Proteomes" id="UP000653305">
    <property type="component" value="Unassembled WGS sequence"/>
</dbReference>
<comment type="caution">
    <text evidence="8">The sequence shown here is derived from an EMBL/GenBank/DDBJ whole genome shotgun (WGS) entry which is preliminary data.</text>
</comment>
<feature type="region of interest" description="Disordered" evidence="6">
    <location>
        <begin position="649"/>
        <end position="692"/>
    </location>
</feature>
<feature type="domain" description="U-box" evidence="7">
    <location>
        <begin position="241"/>
        <end position="315"/>
    </location>
</feature>
<dbReference type="GO" id="GO:0016567">
    <property type="term" value="P:protein ubiquitination"/>
    <property type="evidence" value="ECO:0007669"/>
    <property type="project" value="UniProtKB-UniPathway"/>
</dbReference>
<dbReference type="GO" id="GO:0061630">
    <property type="term" value="F:ubiquitin protein ligase activity"/>
    <property type="evidence" value="ECO:0007669"/>
    <property type="project" value="UniProtKB-EC"/>
</dbReference>
<evidence type="ECO:0000256" key="2">
    <source>
        <dbReference type="ARBA" id="ARBA00004906"/>
    </source>
</evidence>
<dbReference type="CDD" id="cd16664">
    <property type="entry name" value="RING-Ubox_PUB"/>
    <property type="match status" value="1"/>
</dbReference>
<dbReference type="SUPFAM" id="SSF57850">
    <property type="entry name" value="RING/U-box"/>
    <property type="match status" value="1"/>
</dbReference>
<dbReference type="AlphaFoldDB" id="A0A830CUU5"/>
<protein>
    <recommendedName>
        <fullName evidence="3">RING-type E3 ubiquitin transferase</fullName>
        <ecNumber evidence="3">2.3.2.27</ecNumber>
    </recommendedName>
</protein>
<evidence type="ECO:0000259" key="7">
    <source>
        <dbReference type="PROSITE" id="PS51698"/>
    </source>
</evidence>
<dbReference type="Gene3D" id="3.30.40.10">
    <property type="entry name" value="Zinc/RING finger domain, C3HC4 (zinc finger)"/>
    <property type="match status" value="1"/>
</dbReference>
<dbReference type="InterPro" id="IPR045210">
    <property type="entry name" value="RING-Ubox_PUB"/>
</dbReference>
<evidence type="ECO:0000313" key="8">
    <source>
        <dbReference type="EMBL" id="GFQ03661.1"/>
    </source>
</evidence>
<keyword evidence="5" id="KW-0833">Ubl conjugation pathway</keyword>
<organism evidence="8 9">
    <name type="scientific">Phtheirospermum japonicum</name>
    <dbReference type="NCBI Taxonomy" id="374723"/>
    <lineage>
        <taxon>Eukaryota</taxon>
        <taxon>Viridiplantae</taxon>
        <taxon>Streptophyta</taxon>
        <taxon>Embryophyta</taxon>
        <taxon>Tracheophyta</taxon>
        <taxon>Spermatophyta</taxon>
        <taxon>Magnoliopsida</taxon>
        <taxon>eudicotyledons</taxon>
        <taxon>Gunneridae</taxon>
        <taxon>Pentapetalae</taxon>
        <taxon>asterids</taxon>
        <taxon>lamiids</taxon>
        <taxon>Lamiales</taxon>
        <taxon>Orobanchaceae</taxon>
        <taxon>Orobanchaceae incertae sedis</taxon>
        <taxon>Phtheirospermum</taxon>
    </lineage>
</organism>
<dbReference type="UniPathway" id="UPA00143"/>
<dbReference type="EMBL" id="BMAC01000855">
    <property type="protein sequence ID" value="GFQ03661.1"/>
    <property type="molecule type" value="Genomic_DNA"/>
</dbReference>
<name>A0A830CUU5_9LAMI</name>
<evidence type="ECO:0000256" key="4">
    <source>
        <dbReference type="ARBA" id="ARBA00022679"/>
    </source>
</evidence>
<dbReference type="InterPro" id="IPR003613">
    <property type="entry name" value="Ubox_domain"/>
</dbReference>
<dbReference type="PROSITE" id="PS51698">
    <property type="entry name" value="U_BOX"/>
    <property type="match status" value="1"/>
</dbReference>
<dbReference type="InterPro" id="IPR016024">
    <property type="entry name" value="ARM-type_fold"/>
</dbReference>
<dbReference type="OrthoDB" id="10064100at2759"/>
<comment type="pathway">
    <text evidence="2">Protein modification; protein ubiquitination.</text>
</comment>
<dbReference type="SUPFAM" id="SSF48371">
    <property type="entry name" value="ARM repeat"/>
    <property type="match status" value="1"/>
</dbReference>
<dbReference type="Pfam" id="PF25598">
    <property type="entry name" value="ARM_PUB"/>
    <property type="match status" value="1"/>
</dbReference>
<dbReference type="PANTHER" id="PTHR23315:SF240">
    <property type="entry name" value="U-BOX DOMAIN-CONTAINING PROTEIN 5"/>
    <property type="match status" value="1"/>
</dbReference>
<dbReference type="EC" id="2.3.2.27" evidence="3"/>
<reference evidence="8" key="1">
    <citation type="submission" date="2020-07" db="EMBL/GenBank/DDBJ databases">
        <title>Ethylene signaling mediates host invasion by parasitic plants.</title>
        <authorList>
            <person name="Yoshida S."/>
        </authorList>
    </citation>
    <scope>NUCLEOTIDE SEQUENCE</scope>
    <source>
        <strain evidence="8">Okayama</strain>
    </source>
</reference>
<dbReference type="Gene3D" id="1.25.10.10">
    <property type="entry name" value="Leucine-rich Repeat Variant"/>
    <property type="match status" value="1"/>
</dbReference>
<evidence type="ECO:0000313" key="9">
    <source>
        <dbReference type="Proteomes" id="UP000653305"/>
    </source>
</evidence>
<dbReference type="Pfam" id="PF04564">
    <property type="entry name" value="U-box"/>
    <property type="match status" value="1"/>
</dbReference>
<comment type="catalytic activity">
    <reaction evidence="1">
        <text>S-ubiquitinyl-[E2 ubiquitin-conjugating enzyme]-L-cysteine + [acceptor protein]-L-lysine = [E2 ubiquitin-conjugating enzyme]-L-cysteine + N(6)-ubiquitinyl-[acceptor protein]-L-lysine.</text>
        <dbReference type="EC" id="2.3.2.27"/>
    </reaction>
</comment>
<keyword evidence="9" id="KW-1185">Reference proteome</keyword>
<dbReference type="InterPro" id="IPR013083">
    <property type="entry name" value="Znf_RING/FYVE/PHD"/>
</dbReference>
<dbReference type="InterPro" id="IPR058678">
    <property type="entry name" value="ARM_PUB"/>
</dbReference>
<evidence type="ECO:0000256" key="3">
    <source>
        <dbReference type="ARBA" id="ARBA00012483"/>
    </source>
</evidence>
<dbReference type="InterPro" id="IPR011989">
    <property type="entry name" value="ARM-like"/>
</dbReference>